<dbReference type="Proteomes" id="UP001230654">
    <property type="component" value="Unassembled WGS sequence"/>
</dbReference>
<reference evidence="1 2" key="1">
    <citation type="submission" date="2023-07" db="EMBL/GenBank/DDBJ databases">
        <title>Comparative genomics of wheat-associated soil bacteria to identify genetic determinants of phenazine resistance.</title>
        <authorList>
            <person name="Mouncey N."/>
        </authorList>
    </citation>
    <scope>NUCLEOTIDE SEQUENCE [LARGE SCALE GENOMIC DNA]</scope>
    <source>
        <strain evidence="1 2">B2I6</strain>
    </source>
</reference>
<organism evidence="1 2">
    <name type="scientific">Streptomyces rishiriensis</name>
    <dbReference type="NCBI Taxonomy" id="68264"/>
    <lineage>
        <taxon>Bacteria</taxon>
        <taxon>Bacillati</taxon>
        <taxon>Actinomycetota</taxon>
        <taxon>Actinomycetes</taxon>
        <taxon>Kitasatosporales</taxon>
        <taxon>Streptomycetaceae</taxon>
        <taxon>Streptomyces</taxon>
    </lineage>
</organism>
<comment type="caution">
    <text evidence="1">The sequence shown here is derived from an EMBL/GenBank/DDBJ whole genome shotgun (WGS) entry which is preliminary data.</text>
</comment>
<name>A0ABU0NYE5_STRRH</name>
<accession>A0ABU0NYE5</accession>
<evidence type="ECO:0000313" key="2">
    <source>
        <dbReference type="Proteomes" id="UP001230654"/>
    </source>
</evidence>
<protein>
    <submittedName>
        <fullName evidence="1">Uncharacterized protein</fullName>
    </submittedName>
</protein>
<dbReference type="RefSeq" id="WP_307165928.1">
    <property type="nucleotide sequence ID" value="NZ_JAUSWV010000002.1"/>
</dbReference>
<keyword evidence="2" id="KW-1185">Reference proteome</keyword>
<dbReference type="EMBL" id="JAUSWV010000002">
    <property type="protein sequence ID" value="MDQ0584084.1"/>
    <property type="molecule type" value="Genomic_DNA"/>
</dbReference>
<evidence type="ECO:0000313" key="1">
    <source>
        <dbReference type="EMBL" id="MDQ0584084.1"/>
    </source>
</evidence>
<gene>
    <name evidence="1" type="ORF">QF030_006262</name>
</gene>
<proteinExistence type="predicted"/>
<sequence>MSVEAVALGVALWLLGWGATVLAWTSGRGRRPQTRHPGRRS</sequence>